<dbReference type="AlphaFoldDB" id="A0A9I9E9I8"/>
<comment type="catalytic activity">
    <reaction evidence="2">
        <text>ATP + H2O = ADP + phosphate + H(+)</text>
        <dbReference type="Rhea" id="RHEA:13065"/>
        <dbReference type="ChEBI" id="CHEBI:15377"/>
        <dbReference type="ChEBI" id="CHEBI:15378"/>
        <dbReference type="ChEBI" id="CHEBI:30616"/>
        <dbReference type="ChEBI" id="CHEBI:43474"/>
        <dbReference type="ChEBI" id="CHEBI:456216"/>
        <dbReference type="EC" id="3.6.4.13"/>
    </reaction>
</comment>
<name>A0A9I9E9I8_CUCME</name>
<evidence type="ECO:0000256" key="3">
    <source>
        <dbReference type="SAM" id="Phobius"/>
    </source>
</evidence>
<keyword evidence="3" id="KW-0472">Membrane</keyword>
<dbReference type="Gene3D" id="3.40.50.300">
    <property type="entry name" value="P-loop containing nucleotide triphosphate hydrolases"/>
    <property type="match status" value="1"/>
</dbReference>
<keyword evidence="3" id="KW-1133">Transmembrane helix</keyword>
<dbReference type="EnsemblPlants" id="MELO3C030526.2.1">
    <property type="protein sequence ID" value="MELO3C030526.2.1"/>
    <property type="gene ID" value="MELO3C030526.2"/>
</dbReference>
<evidence type="ECO:0000256" key="2">
    <source>
        <dbReference type="ARBA" id="ARBA00047984"/>
    </source>
</evidence>
<evidence type="ECO:0000256" key="1">
    <source>
        <dbReference type="ARBA" id="ARBA00012552"/>
    </source>
</evidence>
<dbReference type="Gramene" id="MELO3C030526.2.1">
    <property type="protein sequence ID" value="MELO3C030526.2.1"/>
    <property type="gene ID" value="MELO3C030526.2"/>
</dbReference>
<dbReference type="PANTHER" id="PTHR18934:SF136">
    <property type="entry name" value="ATP-DEPENDENT RNA HELICASE DHX35-RELATED"/>
    <property type="match status" value="1"/>
</dbReference>
<evidence type="ECO:0000313" key="4">
    <source>
        <dbReference type="EnsemblPlants" id="MELO3C030526.2.1"/>
    </source>
</evidence>
<accession>A0A9I9E9I8</accession>
<keyword evidence="3" id="KW-0812">Transmembrane</keyword>
<dbReference type="GO" id="GO:0003723">
    <property type="term" value="F:RNA binding"/>
    <property type="evidence" value="ECO:0007669"/>
    <property type="project" value="TreeGrafter"/>
</dbReference>
<dbReference type="GO" id="GO:0003724">
    <property type="term" value="F:RNA helicase activity"/>
    <property type="evidence" value="ECO:0007669"/>
    <property type="project" value="UniProtKB-EC"/>
</dbReference>
<dbReference type="InterPro" id="IPR027417">
    <property type="entry name" value="P-loop_NTPase"/>
</dbReference>
<organism evidence="4">
    <name type="scientific">Cucumis melo</name>
    <name type="common">Muskmelon</name>
    <dbReference type="NCBI Taxonomy" id="3656"/>
    <lineage>
        <taxon>Eukaryota</taxon>
        <taxon>Viridiplantae</taxon>
        <taxon>Streptophyta</taxon>
        <taxon>Embryophyta</taxon>
        <taxon>Tracheophyta</taxon>
        <taxon>Spermatophyta</taxon>
        <taxon>Magnoliopsida</taxon>
        <taxon>eudicotyledons</taxon>
        <taxon>Gunneridae</taxon>
        <taxon>Pentapetalae</taxon>
        <taxon>rosids</taxon>
        <taxon>fabids</taxon>
        <taxon>Cucurbitales</taxon>
        <taxon>Cucurbitaceae</taxon>
        <taxon>Benincaseae</taxon>
        <taxon>Cucumis</taxon>
    </lineage>
</organism>
<feature type="transmembrane region" description="Helical" evidence="3">
    <location>
        <begin position="51"/>
        <end position="73"/>
    </location>
</feature>
<dbReference type="PANTHER" id="PTHR18934">
    <property type="entry name" value="ATP-DEPENDENT RNA HELICASE"/>
    <property type="match status" value="1"/>
</dbReference>
<dbReference type="EC" id="3.6.4.13" evidence="1"/>
<protein>
    <recommendedName>
        <fullName evidence="1">RNA helicase</fullName>
        <ecNumber evidence="1">3.6.4.13</ecNumber>
    </recommendedName>
</protein>
<sequence>MVDEAHERSISTDMLLGLLKKIQRRRSDLRLIISSTIIEAKSMSTFFQMKLYFLLLLLLFETELIMVLSLCFLSKKRKKKALK</sequence>
<reference evidence="4" key="1">
    <citation type="submission" date="2023-03" db="UniProtKB">
        <authorList>
            <consortium name="EnsemblPlants"/>
        </authorList>
    </citation>
    <scope>IDENTIFICATION</scope>
</reference>
<proteinExistence type="predicted"/>